<keyword evidence="5" id="KW-1185">Reference proteome</keyword>
<keyword evidence="1" id="KW-1133">Transmembrane helix</keyword>
<evidence type="ECO:0008006" key="6">
    <source>
        <dbReference type="Google" id="ProtNLM"/>
    </source>
</evidence>
<keyword evidence="1" id="KW-0472">Membrane</keyword>
<name>A0A9X3SWQ7_9ACTN</name>
<evidence type="ECO:0000313" key="3">
    <source>
        <dbReference type="EMBL" id="MDR7336650.1"/>
    </source>
</evidence>
<dbReference type="RefSeq" id="WP_270124089.1">
    <property type="nucleotide sequence ID" value="NZ_BAAAOM010000002.1"/>
</dbReference>
<dbReference type="EMBL" id="JAVDYD010000001">
    <property type="protein sequence ID" value="MDR7336650.1"/>
    <property type="molecule type" value="Genomic_DNA"/>
</dbReference>
<dbReference type="EMBL" id="JAPZVQ010000017">
    <property type="protein sequence ID" value="MDA1387584.1"/>
    <property type="molecule type" value="Genomic_DNA"/>
</dbReference>
<dbReference type="Proteomes" id="UP001183604">
    <property type="component" value="Unassembled WGS sequence"/>
</dbReference>
<feature type="transmembrane region" description="Helical" evidence="1">
    <location>
        <begin position="139"/>
        <end position="160"/>
    </location>
</feature>
<evidence type="ECO:0000256" key="1">
    <source>
        <dbReference type="SAM" id="Phobius"/>
    </source>
</evidence>
<gene>
    <name evidence="3" type="ORF">J2S69_000369</name>
    <name evidence="2" type="ORF">O2L01_21500</name>
</gene>
<feature type="transmembrane region" description="Helical" evidence="1">
    <location>
        <begin position="12"/>
        <end position="42"/>
    </location>
</feature>
<evidence type="ECO:0000313" key="5">
    <source>
        <dbReference type="Proteomes" id="UP001183604"/>
    </source>
</evidence>
<reference evidence="3 5" key="2">
    <citation type="submission" date="2023-07" db="EMBL/GenBank/DDBJ databases">
        <title>Sequencing the genomes of 1000 actinobacteria strains.</title>
        <authorList>
            <person name="Klenk H.-P."/>
        </authorList>
    </citation>
    <scope>NUCLEOTIDE SEQUENCE [LARGE SCALE GENOMIC DNA]</scope>
    <source>
        <strain evidence="3 5">DSM 44724</strain>
    </source>
</reference>
<dbReference type="Proteomes" id="UP001145799">
    <property type="component" value="Unassembled WGS sequence"/>
</dbReference>
<accession>A0A9X3SWQ7</accession>
<evidence type="ECO:0000313" key="4">
    <source>
        <dbReference type="Proteomes" id="UP001145799"/>
    </source>
</evidence>
<sequence length="179" mass="18714">MNKRATTARPELAVRGVALAVAAQVWPLLLFASLILAAALVWAAVSGDATQLPVAAWIFTAATAGLTASFALHECLHAAVLKRITTVTAVTLERTWGRISLVPHGSMTGWQAATVAASGPLGCVLAGALLALHETTRPLSWWYLGHAVFLLPFFGDGIALTKGLLAGPTRLDTPPMSQI</sequence>
<protein>
    <recommendedName>
        <fullName evidence="6">DUF3267 domain-containing protein</fullName>
    </recommendedName>
</protein>
<keyword evidence="1" id="KW-0812">Transmembrane</keyword>
<organism evidence="2 4">
    <name type="scientific">Glycomyces lechevalierae</name>
    <dbReference type="NCBI Taxonomy" id="256034"/>
    <lineage>
        <taxon>Bacteria</taxon>
        <taxon>Bacillati</taxon>
        <taxon>Actinomycetota</taxon>
        <taxon>Actinomycetes</taxon>
        <taxon>Glycomycetales</taxon>
        <taxon>Glycomycetaceae</taxon>
        <taxon>Glycomyces</taxon>
    </lineage>
</organism>
<feature type="transmembrane region" description="Helical" evidence="1">
    <location>
        <begin position="112"/>
        <end position="133"/>
    </location>
</feature>
<proteinExistence type="predicted"/>
<comment type="caution">
    <text evidence="2">The sequence shown here is derived from an EMBL/GenBank/DDBJ whole genome shotgun (WGS) entry which is preliminary data.</text>
</comment>
<reference evidence="2" key="1">
    <citation type="submission" date="2022-12" db="EMBL/GenBank/DDBJ databases">
        <title>Gycomyces niveus sp.nov., a novel actinomycete isolated from soil in Shouguang.</title>
        <authorList>
            <person name="Yang X."/>
        </authorList>
    </citation>
    <scope>NUCLEOTIDE SEQUENCE</scope>
    <source>
        <strain evidence="2">DSM 44724</strain>
    </source>
</reference>
<dbReference type="AlphaFoldDB" id="A0A9X3SWQ7"/>
<evidence type="ECO:0000313" key="2">
    <source>
        <dbReference type="EMBL" id="MDA1387584.1"/>
    </source>
</evidence>